<evidence type="ECO:0008006" key="5">
    <source>
        <dbReference type="Google" id="ProtNLM"/>
    </source>
</evidence>
<dbReference type="Pfam" id="PF12732">
    <property type="entry name" value="YtxH"/>
    <property type="match status" value="1"/>
</dbReference>
<name>A0A0R2B7V2_9LACO</name>
<evidence type="ECO:0000313" key="3">
    <source>
        <dbReference type="EMBL" id="KRM71564.1"/>
    </source>
</evidence>
<feature type="compositionally biased region" description="Basic and acidic residues" evidence="1">
    <location>
        <begin position="125"/>
        <end position="157"/>
    </location>
</feature>
<comment type="caution">
    <text evidence="3">The sequence shown here is derived from an EMBL/GenBank/DDBJ whole genome shotgun (WGS) entry which is preliminary data.</text>
</comment>
<gene>
    <name evidence="3" type="ORF">FC34_GL001680</name>
</gene>
<keyword evidence="2" id="KW-0732">Signal</keyword>
<dbReference type="EMBL" id="AYZQ01000004">
    <property type="protein sequence ID" value="KRM71564.1"/>
    <property type="molecule type" value="Genomic_DNA"/>
</dbReference>
<dbReference type="OrthoDB" id="2323760at2"/>
<protein>
    <recommendedName>
        <fullName evidence="5">Gas vesicle protein</fullName>
    </recommendedName>
</protein>
<feature type="chain" id="PRO_5038704847" description="Gas vesicle protein" evidence="2">
    <location>
        <begin position="21"/>
        <end position="157"/>
    </location>
</feature>
<evidence type="ECO:0000313" key="4">
    <source>
        <dbReference type="Proteomes" id="UP000051672"/>
    </source>
</evidence>
<organism evidence="3 4">
    <name type="scientific">Lacticaseibacillus brantae DSM 23927</name>
    <dbReference type="NCBI Taxonomy" id="1423727"/>
    <lineage>
        <taxon>Bacteria</taxon>
        <taxon>Bacillati</taxon>
        <taxon>Bacillota</taxon>
        <taxon>Bacilli</taxon>
        <taxon>Lactobacillales</taxon>
        <taxon>Lactobacillaceae</taxon>
        <taxon>Lacticaseibacillus</taxon>
    </lineage>
</organism>
<reference evidence="3 4" key="1">
    <citation type="journal article" date="2015" name="Genome Announc.">
        <title>Expanding the biotechnology potential of lactobacilli through comparative genomics of 213 strains and associated genera.</title>
        <authorList>
            <person name="Sun Z."/>
            <person name="Harris H.M."/>
            <person name="McCann A."/>
            <person name="Guo C."/>
            <person name="Argimon S."/>
            <person name="Zhang W."/>
            <person name="Yang X."/>
            <person name="Jeffery I.B."/>
            <person name="Cooney J.C."/>
            <person name="Kagawa T.F."/>
            <person name="Liu W."/>
            <person name="Song Y."/>
            <person name="Salvetti E."/>
            <person name="Wrobel A."/>
            <person name="Rasinkangas P."/>
            <person name="Parkhill J."/>
            <person name="Rea M.C."/>
            <person name="O'Sullivan O."/>
            <person name="Ritari J."/>
            <person name="Douillard F.P."/>
            <person name="Paul Ross R."/>
            <person name="Yang R."/>
            <person name="Briner A.E."/>
            <person name="Felis G.E."/>
            <person name="de Vos W.M."/>
            <person name="Barrangou R."/>
            <person name="Klaenhammer T.R."/>
            <person name="Caufield P.W."/>
            <person name="Cui Y."/>
            <person name="Zhang H."/>
            <person name="O'Toole P.W."/>
        </authorList>
    </citation>
    <scope>NUCLEOTIDE SEQUENCE [LARGE SCALE GENOMIC DNA]</scope>
    <source>
        <strain evidence="3 4">DSM 23927</strain>
    </source>
</reference>
<dbReference type="RefSeq" id="WP_057894950.1">
    <property type="nucleotide sequence ID" value="NZ_AYZQ01000004.1"/>
</dbReference>
<dbReference type="STRING" id="1423727.FC34_GL001680"/>
<accession>A0A0R2B7V2</accession>
<evidence type="ECO:0000256" key="1">
    <source>
        <dbReference type="SAM" id="MobiDB-lite"/>
    </source>
</evidence>
<feature type="signal peptide" evidence="2">
    <location>
        <begin position="1"/>
        <end position="20"/>
    </location>
</feature>
<dbReference type="Proteomes" id="UP000051672">
    <property type="component" value="Unassembled WGS sequence"/>
</dbReference>
<evidence type="ECO:0000256" key="2">
    <source>
        <dbReference type="SAM" id="SignalP"/>
    </source>
</evidence>
<dbReference type="InterPro" id="IPR024623">
    <property type="entry name" value="YtxH"/>
</dbReference>
<keyword evidence="4" id="KW-1185">Reference proteome</keyword>
<feature type="region of interest" description="Disordered" evidence="1">
    <location>
        <begin position="119"/>
        <end position="157"/>
    </location>
</feature>
<sequence length="157" mass="17126">MAKKGHFFLGFLIGGASALAATYLLTPQTSDELKQQFKRRKDQLADRAADYYDFAREVSADWKDVASDAVSGIKEKIAPDADADLTDFDAQTEALRDELTQTPEVATNDAFDDIVLDGKSAFAQAKDDEPPVADEDKPGEVEVPKDQPETDAPKDAE</sequence>
<dbReference type="PATRIC" id="fig|1423727.3.peg.1702"/>
<proteinExistence type="predicted"/>
<dbReference type="AlphaFoldDB" id="A0A0R2B7V2"/>